<sequence length="114" mass="13009">MDCTIEQKVSFGYMESRNKSKSSTERSLEGTQLRQQKNQFTTGGLRCSKLEASTEGRKWIRTELREAAVLPNSGRMSMQAQEALVDKKGCRLQAQFNEFSRKSGFILTRCYAKN</sequence>
<dbReference type="AlphaFoldDB" id="A0A915CVD2"/>
<feature type="region of interest" description="Disordered" evidence="1">
    <location>
        <begin position="1"/>
        <end position="37"/>
    </location>
</feature>
<organism evidence="2 3">
    <name type="scientific">Ditylenchus dipsaci</name>
    <dbReference type="NCBI Taxonomy" id="166011"/>
    <lineage>
        <taxon>Eukaryota</taxon>
        <taxon>Metazoa</taxon>
        <taxon>Ecdysozoa</taxon>
        <taxon>Nematoda</taxon>
        <taxon>Chromadorea</taxon>
        <taxon>Rhabditida</taxon>
        <taxon>Tylenchina</taxon>
        <taxon>Tylenchomorpha</taxon>
        <taxon>Sphaerularioidea</taxon>
        <taxon>Anguinidae</taxon>
        <taxon>Anguininae</taxon>
        <taxon>Ditylenchus</taxon>
    </lineage>
</organism>
<feature type="compositionally biased region" description="Basic and acidic residues" evidence="1">
    <location>
        <begin position="16"/>
        <end position="28"/>
    </location>
</feature>
<evidence type="ECO:0000313" key="2">
    <source>
        <dbReference type="Proteomes" id="UP000887574"/>
    </source>
</evidence>
<dbReference type="WBParaSite" id="jg13048">
    <property type="protein sequence ID" value="jg13048"/>
    <property type="gene ID" value="jg13048"/>
</dbReference>
<name>A0A915CVD2_9BILA</name>
<evidence type="ECO:0000256" key="1">
    <source>
        <dbReference type="SAM" id="MobiDB-lite"/>
    </source>
</evidence>
<proteinExistence type="predicted"/>
<evidence type="ECO:0000313" key="3">
    <source>
        <dbReference type="WBParaSite" id="jg13048"/>
    </source>
</evidence>
<dbReference type="Proteomes" id="UP000887574">
    <property type="component" value="Unplaced"/>
</dbReference>
<keyword evidence="2" id="KW-1185">Reference proteome</keyword>
<accession>A0A915CVD2</accession>
<protein>
    <submittedName>
        <fullName evidence="3">Uncharacterized protein</fullName>
    </submittedName>
</protein>
<reference evidence="3" key="1">
    <citation type="submission" date="2022-11" db="UniProtKB">
        <authorList>
            <consortium name="WormBaseParasite"/>
        </authorList>
    </citation>
    <scope>IDENTIFICATION</scope>
</reference>